<dbReference type="FunFam" id="2.60.40.10:FF:000612">
    <property type="entry name" value="palladin isoform X1"/>
    <property type="match status" value="1"/>
</dbReference>
<feature type="compositionally biased region" description="Basic and acidic residues" evidence="12">
    <location>
        <begin position="3192"/>
        <end position="3222"/>
    </location>
</feature>
<sequence length="6151" mass="682129">MQFEELSPSSLIDTVQKYIHENIPQSTALTVQQQEQQLPLLDNIITVEESQNISSAPIVYDEGLSNVDQWSDFVPDSNTDVPSLLRRASKISRLMMSANEFDEGQHIAHLIDQRIAVGSVRTSDKTNIIQQPESRPDFSILDKGAIARSQSEIPQSYEYKAPADLKQESTATLRTDTLALSGHDIESQETPINVDHQRRQESGGIEQIAKLVSQPSVTIDFPILDESSVYLDQLQRPELPQSVTYKAPADIQSTAGSLFTSASAFSQDEPAHDTPININQFIQHTAQDKPVSDTTEQQTTTIIQSSAITDSPILQEVLAHLDQVHLLDAAQSVQYEAPTDIQLVTGSRSAVPSARITEESAQETPVNINQLRQSMAKGFSAADGIQQQVSSVMRLSTATDLPILDETSIHLDQIHRPDIPQTVQYKAPVDIEPSAGSIRTTTSALSIEEPARDVSCNVTQLHQATARDLSDTGRQRASVISILSQAVGLPVLDEAPFNINQIQRTEAPQSFEYKAPADIKQVSATLYSTPSVLASDIEHDQTMLSSAEGCQQQQGYKKYRPSVVSDLSYASAEDEFSELPHEVQVQQQRLLKIPRKLLEQPKIIQNRSSIVENDDQAQSTSLSHRRQMVAALKKLEDKEIEEEEKEKEEETDSTISPEISMNVDEIIETIHVEDELLEPKKPFVTDIYVPTDEDMSLLTSTFVDVLPSIAETSLPVNQLETIASDQTAKEETQSLINQIDQVSSSQIGSLDLPTMEDISSYVSIEQEQPTLMTQSTEEPFELSFEKIVDYIEIPHSKSDSDENKPEAIIIIDEIKPMKPISTFEDTTGYVVLSENVPILNLKSENIQQINGDTTTEHISHTSLIDRSGRLHDESVESLSVPVQPNLLPLATMPDVAIHADKRHTPERSIQDVLASISKDHDEFFDTESEGASGTTKNEAIRIAPFHEPPITLAIVEKLQHDAAIDLKMDEFHEPQPIVTSMEAPDIKESQPIETKDVEQEIPLQTIVQEEDERILLAQQEPILEKQTTELLLSSEQQPISIQIVESNQEIPPIKNEEQSKISQNEQEPTVYEIIQTSAATEIQSLMQVPSTIQKIDINQNVIEIPSEQVLSSDKIITQEATTQLQTLPTVEKQETTEKIESSTLETDQLSQTLRFEPAIEQALNVDTLKTDDKIVITTPQMTTTTETSSIPMEHIAHETIPITQQYVSQQSSEFKEKHSTKEGKSTVETTGTGTTISVEQQDLFTPLDEQKSKLAELQQPITLQVEEHEKISAEKQELPQLKEMEQTVLPEEKLKLVFDQTQQLSEANEEQKAIKFEMSEEQPAVTYQIQPAQFDQQLEKSAGEQTFISMEESEPLLFRAQELQQKTIEALQQTQPQLISKDKVEHIEGQKVEIFQKEHPQSVVEEKIETEEQIQQRLMQELQSIREDKDSVVEVVQIEKAQSETKQKTISTETSQGPSHKQLDMQLDTITKPQQVTKIQEEKSQPVDEAQLPKTTNITEEVPHSVQIQPTEHAQLLPTIPVMPVEQKQRSQSTQVSEEKSQPVEVQQVEELQISQPVEVVQNEEPKPIQTSTEKLEPVEVKLTQETIPTQVLEEAAKPIEVKSIAEVEQPKPKNVLGEKSETVDVKKIEVAQPSHAPDGKSQPVEGTQIEETQAKRTEVYQETTQLIEAIQVEENQQIKPTQLSQANPQSVEVTQTSTDKPYPVEVKSIEETKQQTPTDVPDKKPETVEVKSIEETKQQTLTDVPDKKPETVEVSSIEKLQQPKPIAVAQEKLQYVEVKKTEDAQSSHVPDEEPQQVEVKSIEEVVTTHMHENKMQQVEAQHIEIAQEPKSTHVLEKAATLIEVKSIAEVEQLKPKNVLGEKSETVDVKKIEVAQPSHAPDGKSQPVEGTQIEETQAKPTEVYQETTQLIEAIQVEENQQIKPTQLSQAKPQSVEVTQIEEAQPTQTSTDKPYPVEVKSIEETKQQTPRDVPDKKPETVEVNSIEELEQPKPIDVAQEKLQYVEKPQKVEVKEDAQSSHVPDEEPQQVEVKSIEDAITTHIHEDKLQPVGIKLIEEVQVPKQIQLLEENPQPAEVKQVEEAESSQPKEIPIEKPQPIEITENLKQTNVLQETPEAVKVKSIEETEQPKLTNVSEEKVHPVEIKEIGEVQPSYVSDENSQPVAVKPVDETIPMQSTRIPDEKPQSVDVKHVEEVQQSQSTEVLQQKTQSIEIKQEDEVQLSQPLPVTPVEMIKAPQSTEVPEKELQTLEVKQIVETQHSEQPQISEEKPKPVEFNRDEQTQLSQPVLVKSIDDNKQSESTHAPEGEQKPSEKIQSKPTVENKPEIVEENRAEKIQDQKQSAAAHQKPQPVEEEKLEKVDESHTQTLITETLKQVEEPLATNTDEFKLKTIAEEDKKKRVDTQQQIEPEESKSETAPQDKSKITEEEKTKLIEPTPSKQVEESKIAIPTEEKTTQEDTTKVKKAEKPGNEASAEDKGKSVEETKLNTATEGKTTTLDTKKHKQAEQSKSIEVEKPNKVDEKTILPEEAALKTINETKPTDATEGKTESPDGAKQKKVGKRKSTTAEEEKPTQLEEGNIKALHEKTNQVEESQSKATLEETTKSHDVHIQNQPEEKANLVGQPKTETPAEDNTKLNETVTFKHFQELEPEVTVDGKAQLYEAKKEKKPEDVHFKQVQQQKPEAIQQTKETAVDEAISRTAEPHTILHSEEYKSNITQDEQTADERQRKPAREDNIPGTEHVHLTDIEQQKKQLSEEETIQSPEKSSPKEAEDETRKLQSAQTTKPSDVQKQTSQAEKQEKTKTINDKLIQLQHAPFPMDEGSAKPAEQTTEPKSHETKTKPTKDKTEQWGEQDTTQSQTRADEIHKQQDQTPQAPENRTKIIEQPASKQATEDTPETTEEANLTNLPEKTPEASKDTAISNAEHKVEHGQETPPKTSSEDKQIHKPTLTKVIAETTESEKLPQLGVNVMQVPEATQILDAVKSNKTDDDKAETAKDAQHEATAIQKDHRQTAAEVTPKDEKEVKVKAEPKEAKANEVARDQPEVDKEAEEKAKALEEAKAKKAAEDKAKADQEAEEKVKANEDAKTKKAVETKAAQEAKAKKAADTKAAQEAKAKKSADDKAKAQIEVEEKAKTIEDGKYKKEAEGKNKPTEELKSLVVEEEKTKSADTQKLVKVLDTSAVGTPEVKAMAMEEIPDKKVRVPKEKGGREEMSKSGDAKKGKESGTSKPKSIVEQRALGVEETSLKQVDAKKSSILKGEVEKTAVATYGEEVAPVESHLFAEDTEKKSVKLSTEARPSMIVEEGVVANKKASEKLGSPKASSASAKELPQIEAVKIAETMSPESPISSMEHDYLRPNFTLRLKPTVAVNDGDKLKLEVRFIAQPEPTITWYFKTGVLKPSSNVHIDQLRDVHMFSSILTIDKVTMEYDGKFKVVLKNELGEIMSGTQVNVKRSSNTAQTQAPTKKISTSEVPSLSPDELPLTTTSGSQGDTMSSELTGTTLDRRISTLAIPEGKPTFTQPLESELLINEDDKLILQCTISGNPLPQLIWLFNDRKVIAGDDYQRSSEQLNPHSVRHQLIISPKQKKNGVYKAQAQNTYGHTISACSVKKSAHAINQQKKAAFEEAELQIPAAPSQRLRSSAASPANVEQTQKPIIVQGLSIVQIDLGSPCALTCKSKYDTEQQWFKDGQPIIGTKPTDNIFTKTDRTNDGNIHVLNIKRFQEENIGNYELVLKNSLGQINSQGHLEMKGILPAFTLEPKSAAVVKGKLAEFNCRVSGSPKPEIQWFLNDKLLQPSSRVSIVEERGLIILRINNITDADTGTIKCLVKNALAEIKSEVQLLITGEQRAPKIIDKSRPTEANAGESVELFVKISGAPVPTVTWTRKGMTISSNEIYELRSDNETYYLLIKKAVADVVGTYVITAVNTAGKVTADIDLNITGLSTLFERSLRDISVSQGRLFALDCEVNTKKGVPTIVWMKDNQPIVKSDRVIPSVKGNKVHVLTIKQALPSDTGYYSIKATLGNEVSTSDAQVLVEIPPTFVKIPDAITIVDGQDCEIDIEVTGLPSPIIKWSHLAEDIKTNAKYKITSDGNHHQLRIQRATVKDAGEYQVMCSNNIGRITGKITVHISSPPAVVQPLNDLFVPMKRSARLETHIDAFPAAKATWSKNAIPIDFSLYGTRIVAEEKRGIYSLVIKNIQLDDGGFYVCTAHNSFGQVKTSATLTIEMAPVFLHKLDKLEGVENCDIDIRVQVAGYPKPKLDFAFNQNTLDLRGRYSLKELKDGWYEFTIANTKRSDAGSYSCTATNSLGQASCIGKLTLFQLAAPNFTKTLTDALFPVGGILKIDLKVSGLPLPRLTWLKNGQVFDENDRISIVFYPLTATWTLTIRECQESDSGSYECHAKNPGGEKTTQCQITVSGEAPAFMDSPEKVSCLEGQTAVFGCRVSGDPHPMIVWSKGKGKQFTENTQKYALYYDEELDAHFFEINQYNQADTGIYTVTAQNIHGTITKPVSCFLATKPEEVIDYKSVLRKMEALERAGQGGPDWGKLRKGKAIAKGPADPGWQYKLKHFELMTEAQLAQYNQAQSVDLIGPPPGQLGARLSRGSLGTGEGFESDDGRGLNVPTPPGGAKGRKTSRMGLVTFTKQLSNVAVHEGKHATFECGISEIETPVTWLFNDKPIPAQRAQTLAIGKTRRLNIKECLLSENHSTVTCVLDEATKTSAQLVVEEEAFEFSDKLKNLKIKRGDICELICTVNKPNVTLQWFKDGNLITDIKEEVNGLVHKLIITNADVNDKGVYVAKYQNAQTEGHVEVLCAPQIVKPPTNSILLLGQSVVLTAEITSNLKPTVTWLFKGQPIKSSATKHQIEAKKDGIYTLTILRGDATDEGLYSVVAENSVDKTQADATVNVCSKPKIDKLADVALNIGENLRIPCQYSGHPVPTITWYKDGQVIPADDQHIRITQESATLSVLTINNANLDDKGVYSVKLRNIAGEVEGKSNANVKPTKPTLTRDLNPTYVGVKNEDLILSIAGTGNPYPTCQWFKNNTELTQSSDEHIEFKEDKTTNEFFIIIKNTNQHDTAEYQAQLTNAAGLIKSKKSKISIQKQPVFVRKPQTTTANLAETCQIECEIDALPHAKVTWLIGGKPVSMKDGYETTFDAQTGIATLIIKNIAIKHAGSVTVKAENTVGTTEEIFNINIRSTPILLKPLADTEVLTNNDATLTCAFQSSPQATIQWFHNGQPLALSPHKYDISYDSTTNQHKLIIKNALLEDHGTYSVQATNELGQTQTEAKLHVVNAPVFVDGLQDQSVAARQSIELHINVLGAPQPTITWYKAGKEIKPDEKKYSIVPVDTEGNAKLIIKDVGEEDQSLYTCVAKNKIGTNQTEGHLKVLAPLEFIQSLKDQDLLALSSCVLTVEVNGIPKPTVKWFFNDQEIKNTPKSKIETKQNVHTLSLPKVDLPEDGIYKCVATNADGSVETQTHLSVCTKPKVEGKVNDVTVQINQSPELHTKFSGLPKPTVTWYKGNDLTNPIQSDDNIEISELPDGTQVLKVKKADVTDSAAYTARATNKVGTVDSKINLVIKEIKPHIISDITNMTAIRDEPIEFTIKAAGNPQPTIRWFKNETEEILSTNQDFEFIQDASTDTFMLKIHKCKPEQQGDYSAMLTNTGGSAKSKKGKLIVTKVPEFLEKPTSVDANENDLVEFHAKVDAFPVAKVTWLFEGKPVSVKEGFDVHTDQATGTSVLTIKQALPKHIGKISVKAENASGSVEETVQCSVKTAPKITKKPTDIDALLHTDAVFLIDVSGSPKPEVEWIHLGQTVIPSGKYEIIEESTTVTKLIIHDITPEDESPIQINVKNSLGQTEATVQLKALETPRIEPQLTDQQVTLSDTLTLKTNVYGRPNVDIQWLKDQKPIASSDRIKIERNNNECSLTIANIKEEDIGAYVLSVKNKLGKVDTTSNVKVTAPLNFSKPLDDLNIIQGSNGVLSVDCGGVPKPKLTWYFNGNEIKSNQKTRIETKGTTSILTINKADMIDIGVYKVVADNGKETIETQANIDVCVKPKVEGKLTDVTCILNETAKLSVKFSAVPTASITWHKADGTEITSDDRIQIFTDDHGQSTLTVNKTVSQDAQAYIARAVNKVGSVDAKINLNIKGTINISRWNLS</sequence>
<feature type="compositionally biased region" description="Polar residues" evidence="12">
    <location>
        <begin position="2673"/>
        <end position="2687"/>
    </location>
</feature>
<dbReference type="PROSITE" id="PS50835">
    <property type="entry name" value="IG_LIKE"/>
    <property type="match status" value="21"/>
</dbReference>
<feature type="domain" description="Ig-like" evidence="13">
    <location>
        <begin position="5954"/>
        <end position="6043"/>
    </location>
</feature>
<feature type="compositionally biased region" description="Basic and acidic residues" evidence="12">
    <location>
        <begin position="2265"/>
        <end position="2279"/>
    </location>
</feature>
<feature type="domain" description="Ig-like" evidence="13">
    <location>
        <begin position="3749"/>
        <end position="3839"/>
    </location>
</feature>
<keyword evidence="8" id="KW-1133">Transmembrane helix</keyword>
<dbReference type="SMART" id="SM00408">
    <property type="entry name" value="IGc2"/>
    <property type="match status" value="25"/>
</dbReference>
<dbReference type="Proteomes" id="UP000663834">
    <property type="component" value="Unassembled WGS sequence"/>
</dbReference>
<feature type="region of interest" description="Disordered" evidence="12">
    <location>
        <begin position="2980"/>
        <end position="3153"/>
    </location>
</feature>
<feature type="compositionally biased region" description="Polar residues" evidence="12">
    <location>
        <begin position="3446"/>
        <end position="3469"/>
    </location>
</feature>
<evidence type="ECO:0000256" key="12">
    <source>
        <dbReference type="SAM" id="MobiDB-lite"/>
    </source>
</evidence>
<keyword evidence="9" id="KW-0472">Membrane</keyword>
<dbReference type="GO" id="GO:0005886">
    <property type="term" value="C:plasma membrane"/>
    <property type="evidence" value="ECO:0007669"/>
    <property type="project" value="TreeGrafter"/>
</dbReference>
<feature type="region of interest" description="Disordered" evidence="12">
    <location>
        <begin position="2661"/>
        <end position="2945"/>
    </location>
</feature>
<feature type="compositionally biased region" description="Polar residues" evidence="12">
    <location>
        <begin position="1893"/>
        <end position="1902"/>
    </location>
</feature>
<dbReference type="EMBL" id="CAJNOW010012119">
    <property type="protein sequence ID" value="CAF1606458.1"/>
    <property type="molecule type" value="Genomic_DNA"/>
</dbReference>
<keyword evidence="11" id="KW-0393">Immunoglobulin domain</keyword>
<feature type="compositionally biased region" description="Polar residues" evidence="12">
    <location>
        <begin position="1468"/>
        <end position="1478"/>
    </location>
</feature>
<feature type="region of interest" description="Disordered" evidence="12">
    <location>
        <begin position="2069"/>
        <end position="2098"/>
    </location>
</feature>
<feature type="region of interest" description="Disordered" evidence="12">
    <location>
        <begin position="636"/>
        <end position="655"/>
    </location>
</feature>
<proteinExistence type="inferred from homology"/>
<evidence type="ECO:0000313" key="14">
    <source>
        <dbReference type="EMBL" id="CAF1606458.1"/>
    </source>
</evidence>
<feature type="compositionally biased region" description="Basic and acidic residues" evidence="12">
    <location>
        <begin position="2698"/>
        <end position="2710"/>
    </location>
</feature>
<feature type="compositionally biased region" description="Basic and acidic residues" evidence="12">
    <location>
        <begin position="1213"/>
        <end position="1225"/>
    </location>
</feature>
<dbReference type="FunFam" id="2.60.40.10:FF:000080">
    <property type="entry name" value="Myosin light chain kinase, smooth muscle"/>
    <property type="match status" value="1"/>
</dbReference>
<feature type="domain" description="Ig-like" evidence="13">
    <location>
        <begin position="5575"/>
        <end position="5668"/>
    </location>
</feature>
<feature type="domain" description="Ig-like" evidence="13">
    <location>
        <begin position="5288"/>
        <end position="5379"/>
    </location>
</feature>
<evidence type="ECO:0000256" key="9">
    <source>
        <dbReference type="ARBA" id="ARBA00023136"/>
    </source>
</evidence>
<feature type="domain" description="Ig-like" evidence="13">
    <location>
        <begin position="5862"/>
        <end position="5952"/>
    </location>
</feature>
<feature type="domain" description="Ig-like" evidence="13">
    <location>
        <begin position="3938"/>
        <end position="4029"/>
    </location>
</feature>
<feature type="compositionally biased region" description="Polar residues" evidence="12">
    <location>
        <begin position="2255"/>
        <end position="2264"/>
    </location>
</feature>
<evidence type="ECO:0000256" key="6">
    <source>
        <dbReference type="ARBA" id="ARBA00022737"/>
    </source>
</evidence>
<feature type="compositionally biased region" description="Basic and acidic residues" evidence="12">
    <location>
        <begin position="2763"/>
        <end position="2774"/>
    </location>
</feature>
<evidence type="ECO:0000313" key="15">
    <source>
        <dbReference type="Proteomes" id="UP000663834"/>
    </source>
</evidence>
<dbReference type="CDD" id="cd00096">
    <property type="entry name" value="Ig"/>
    <property type="match status" value="3"/>
</dbReference>
<feature type="compositionally biased region" description="Basic and acidic residues" evidence="12">
    <location>
        <begin position="2720"/>
        <end position="2752"/>
    </location>
</feature>
<feature type="region of interest" description="Disordered" evidence="12">
    <location>
        <begin position="2214"/>
        <end position="2243"/>
    </location>
</feature>
<feature type="compositionally biased region" description="Polar residues" evidence="12">
    <location>
        <begin position="2847"/>
        <end position="2857"/>
    </location>
</feature>
<dbReference type="SMART" id="SM00409">
    <property type="entry name" value="IG"/>
    <property type="match status" value="27"/>
</dbReference>
<feature type="compositionally biased region" description="Basic and acidic residues" evidence="12">
    <location>
        <begin position="2408"/>
        <end position="2430"/>
    </location>
</feature>
<feature type="region of interest" description="Disordered" evidence="12">
    <location>
        <begin position="1211"/>
        <end position="1230"/>
    </location>
</feature>
<name>A0A816BCE6_9BILA</name>
<evidence type="ECO:0000256" key="3">
    <source>
        <dbReference type="ARBA" id="ARBA00006692"/>
    </source>
</evidence>
<dbReference type="FunFam" id="2.60.40.10:FF:000032">
    <property type="entry name" value="palladin isoform X1"/>
    <property type="match status" value="6"/>
</dbReference>
<feature type="compositionally biased region" description="Basic and acidic residues" evidence="12">
    <location>
        <begin position="2828"/>
        <end position="2846"/>
    </location>
</feature>
<feature type="compositionally biased region" description="Basic and acidic residues" evidence="12">
    <location>
        <begin position="2595"/>
        <end position="2615"/>
    </location>
</feature>
<gene>
    <name evidence="14" type="ORF">KQP761_LOCUS22856</name>
</gene>
<feature type="domain" description="Ig-like" evidence="13">
    <location>
        <begin position="4619"/>
        <end position="4717"/>
    </location>
</feature>
<evidence type="ECO:0000256" key="7">
    <source>
        <dbReference type="ARBA" id="ARBA00022889"/>
    </source>
</evidence>
<evidence type="ECO:0000259" key="13">
    <source>
        <dbReference type="PROSITE" id="PS50835"/>
    </source>
</evidence>
<feature type="compositionally biased region" description="Basic and acidic residues" evidence="12">
    <location>
        <begin position="2661"/>
        <end position="2671"/>
    </location>
</feature>
<dbReference type="FunFam" id="2.60.40.10:FF:000107">
    <property type="entry name" value="Myosin, light chain kinase a"/>
    <property type="match status" value="4"/>
</dbReference>
<feature type="compositionally biased region" description="Polar residues" evidence="12">
    <location>
        <begin position="2484"/>
        <end position="2495"/>
    </location>
</feature>
<evidence type="ECO:0000256" key="8">
    <source>
        <dbReference type="ARBA" id="ARBA00022989"/>
    </source>
</evidence>
<feature type="compositionally biased region" description="Polar residues" evidence="12">
    <location>
        <begin position="1448"/>
        <end position="1459"/>
    </location>
</feature>
<feature type="region of interest" description="Disordered" evidence="12">
    <location>
        <begin position="2255"/>
        <end position="2634"/>
    </location>
</feature>
<feature type="compositionally biased region" description="Basic and acidic residues" evidence="12">
    <location>
        <begin position="2562"/>
        <end position="2586"/>
    </location>
</feature>
<protein>
    <recommendedName>
        <fullName evidence="13">Ig-like domain-containing protein</fullName>
    </recommendedName>
</protein>
<feature type="region of interest" description="Disordered" evidence="12">
    <location>
        <begin position="3446"/>
        <end position="3495"/>
    </location>
</feature>
<feature type="region of interest" description="Disordered" evidence="12">
    <location>
        <begin position="1680"/>
        <end position="1704"/>
    </location>
</feature>
<feature type="domain" description="Ig-like" evidence="13">
    <location>
        <begin position="5400"/>
        <end position="5472"/>
    </location>
</feature>
<feature type="domain" description="Ig-like" evidence="13">
    <location>
        <begin position="4034"/>
        <end position="4124"/>
    </location>
</feature>
<reference evidence="14" key="1">
    <citation type="submission" date="2021-02" db="EMBL/GenBank/DDBJ databases">
        <authorList>
            <person name="Nowell W R."/>
        </authorList>
    </citation>
    <scope>NUCLEOTIDE SEQUENCE</scope>
</reference>
<feature type="domain" description="Ig-like" evidence="13">
    <location>
        <begin position="5097"/>
        <end position="5187"/>
    </location>
</feature>
<dbReference type="SUPFAM" id="SSF48726">
    <property type="entry name" value="Immunoglobulin"/>
    <property type="match status" value="26"/>
</dbReference>
<keyword evidence="6" id="KW-0677">Repeat</keyword>
<feature type="region of interest" description="Disordered" evidence="12">
    <location>
        <begin position="1631"/>
        <end position="1653"/>
    </location>
</feature>
<dbReference type="OrthoDB" id="5969272at2759"/>
<feature type="compositionally biased region" description="Basic and acidic residues" evidence="12">
    <location>
        <begin position="2502"/>
        <end position="2523"/>
    </location>
</feature>
<evidence type="ECO:0000256" key="5">
    <source>
        <dbReference type="ARBA" id="ARBA00022729"/>
    </source>
</evidence>
<dbReference type="InterPro" id="IPR013783">
    <property type="entry name" value="Ig-like_fold"/>
</dbReference>
<evidence type="ECO:0000256" key="1">
    <source>
        <dbReference type="ARBA" id="ARBA00004167"/>
    </source>
</evidence>
<feature type="compositionally biased region" description="Low complexity" evidence="12">
    <location>
        <begin position="2087"/>
        <end position="2098"/>
    </location>
</feature>
<feature type="compositionally biased region" description="Basic and acidic residues" evidence="12">
    <location>
        <begin position="2794"/>
        <end position="2803"/>
    </location>
</feature>
<comment type="caution">
    <text evidence="14">The sequence shown here is derived from an EMBL/GenBank/DDBJ whole genome shotgun (WGS) entry which is preliminary data.</text>
</comment>
<dbReference type="InterPro" id="IPR003599">
    <property type="entry name" value="Ig_sub"/>
</dbReference>
<feature type="domain" description="Ig-like" evidence="13">
    <location>
        <begin position="5192"/>
        <end position="5283"/>
    </location>
</feature>
<comment type="similarity">
    <text evidence="3">Belongs to the protein kinase superfamily. CAMK Ser/Thr protein kinase family.</text>
</comment>
<feature type="compositionally biased region" description="Basic and acidic residues" evidence="12">
    <location>
        <begin position="2383"/>
        <end position="2400"/>
    </location>
</feature>
<dbReference type="InterPro" id="IPR013098">
    <property type="entry name" value="Ig_I-set"/>
</dbReference>
<feature type="domain" description="Ig-like" evidence="13">
    <location>
        <begin position="6051"/>
        <end position="6138"/>
    </location>
</feature>
<feature type="domain" description="Ig-like" evidence="13">
    <location>
        <begin position="5477"/>
        <end position="5569"/>
    </location>
</feature>
<feature type="domain" description="Ig-like" evidence="13">
    <location>
        <begin position="4808"/>
        <end position="4898"/>
    </location>
</feature>
<feature type="compositionally biased region" description="Polar residues" evidence="12">
    <location>
        <begin position="1920"/>
        <end position="1937"/>
    </location>
</feature>
<dbReference type="FunFam" id="2.60.40.10:FF:000017">
    <property type="entry name" value="Down syndrome cell adhesion molecule b"/>
    <property type="match status" value="1"/>
</dbReference>
<evidence type="ECO:0000256" key="4">
    <source>
        <dbReference type="ARBA" id="ARBA00022692"/>
    </source>
</evidence>
<feature type="region of interest" description="Disordered" evidence="12">
    <location>
        <begin position="4599"/>
        <end position="4627"/>
    </location>
</feature>
<dbReference type="PANTHER" id="PTHR45080:SF8">
    <property type="entry name" value="IG-LIKE DOMAIN-CONTAINING PROTEIN"/>
    <property type="match status" value="1"/>
</dbReference>
<feature type="region of interest" description="Disordered" evidence="12">
    <location>
        <begin position="2008"/>
        <end position="2029"/>
    </location>
</feature>
<evidence type="ECO:0000256" key="2">
    <source>
        <dbReference type="ARBA" id="ARBA00004657"/>
    </source>
</evidence>
<feature type="compositionally biased region" description="Basic and acidic residues" evidence="12">
    <location>
        <begin position="2349"/>
        <end position="2362"/>
    </location>
</feature>
<dbReference type="InterPro" id="IPR036179">
    <property type="entry name" value="Ig-like_dom_sf"/>
</dbReference>
<keyword evidence="7" id="KW-0130">Cell adhesion</keyword>
<feature type="compositionally biased region" description="Polar residues" evidence="12">
    <location>
        <begin position="3478"/>
        <end position="3495"/>
    </location>
</feature>
<feature type="region of interest" description="Disordered" evidence="12">
    <location>
        <begin position="1523"/>
        <end position="1544"/>
    </location>
</feature>
<feature type="domain" description="Ig-like" evidence="13">
    <location>
        <begin position="4720"/>
        <end position="4803"/>
    </location>
</feature>
<dbReference type="Pfam" id="PF07679">
    <property type="entry name" value="I-set"/>
    <property type="match status" value="26"/>
</dbReference>
<accession>A0A816BCE6</accession>
<feature type="domain" description="Ig-like" evidence="13">
    <location>
        <begin position="3512"/>
        <end position="3600"/>
    </location>
</feature>
<dbReference type="GO" id="GO:0030016">
    <property type="term" value="C:myofibril"/>
    <property type="evidence" value="ECO:0007669"/>
    <property type="project" value="UniProtKB-SubCell"/>
</dbReference>
<feature type="compositionally biased region" description="Polar residues" evidence="12">
    <location>
        <begin position="1680"/>
        <end position="1700"/>
    </location>
</feature>
<keyword evidence="10" id="KW-1015">Disulfide bond</keyword>
<feature type="domain" description="Ig-like" evidence="13">
    <location>
        <begin position="3845"/>
        <end position="3933"/>
    </location>
</feature>
<organism evidence="14 15">
    <name type="scientific">Rotaria magnacalcarata</name>
    <dbReference type="NCBI Taxonomy" id="392030"/>
    <lineage>
        <taxon>Eukaryota</taxon>
        <taxon>Metazoa</taxon>
        <taxon>Spiralia</taxon>
        <taxon>Gnathifera</taxon>
        <taxon>Rotifera</taxon>
        <taxon>Eurotatoria</taxon>
        <taxon>Bdelloidea</taxon>
        <taxon>Philodinida</taxon>
        <taxon>Philodinidae</taxon>
        <taxon>Rotaria</taxon>
    </lineage>
</organism>
<feature type="compositionally biased region" description="Basic and acidic residues" evidence="12">
    <location>
        <begin position="2438"/>
        <end position="2483"/>
    </location>
</feature>
<comment type="subcellular location">
    <subcellularLocation>
        <location evidence="2">Cytoplasm</location>
        <location evidence="2">Myofibril</location>
    </subcellularLocation>
    <subcellularLocation>
        <location evidence="1">Membrane</location>
        <topology evidence="1">Single-pass membrane protein</topology>
    </subcellularLocation>
</comment>
<dbReference type="PANTHER" id="PTHR45080">
    <property type="entry name" value="CONTACTIN 5"/>
    <property type="match status" value="1"/>
</dbReference>
<feature type="compositionally biased region" description="Polar residues" evidence="12">
    <location>
        <begin position="2775"/>
        <end position="2793"/>
    </location>
</feature>
<feature type="compositionally biased region" description="Acidic residues" evidence="12">
    <location>
        <begin position="638"/>
        <end position="652"/>
    </location>
</feature>
<dbReference type="GO" id="GO:0007156">
    <property type="term" value="P:homophilic cell adhesion via plasma membrane adhesion molecules"/>
    <property type="evidence" value="ECO:0007669"/>
    <property type="project" value="TreeGrafter"/>
</dbReference>
<feature type="compositionally biased region" description="Basic and acidic residues" evidence="12">
    <location>
        <begin position="2008"/>
        <end position="2023"/>
    </location>
</feature>
<feature type="compositionally biased region" description="Basic and acidic residues" evidence="12">
    <location>
        <begin position="1860"/>
        <end position="1873"/>
    </location>
</feature>
<keyword evidence="5" id="KW-0732">Signal</keyword>
<dbReference type="InterPro" id="IPR003598">
    <property type="entry name" value="Ig_sub2"/>
</dbReference>
<feature type="domain" description="Ig-like" evidence="13">
    <location>
        <begin position="4903"/>
        <end position="4994"/>
    </location>
</feature>
<dbReference type="InterPro" id="IPR007110">
    <property type="entry name" value="Ig-like_dom"/>
</dbReference>
<evidence type="ECO:0000256" key="11">
    <source>
        <dbReference type="ARBA" id="ARBA00023319"/>
    </source>
</evidence>
<feature type="region of interest" description="Disordered" evidence="12">
    <location>
        <begin position="1920"/>
        <end position="1979"/>
    </location>
</feature>
<keyword evidence="4" id="KW-0812">Transmembrane</keyword>
<feature type="region of interest" description="Disordered" evidence="12">
    <location>
        <begin position="3185"/>
        <end position="3235"/>
    </location>
</feature>
<feature type="compositionally biased region" description="Basic and acidic residues" evidence="12">
    <location>
        <begin position="2290"/>
        <end position="2336"/>
    </location>
</feature>
<evidence type="ECO:0000256" key="10">
    <source>
        <dbReference type="ARBA" id="ARBA00023157"/>
    </source>
</evidence>
<feature type="region of interest" description="Disordered" evidence="12">
    <location>
        <begin position="1860"/>
        <end position="1902"/>
    </location>
</feature>
<feature type="domain" description="Ig-like" evidence="13">
    <location>
        <begin position="4126"/>
        <end position="4218"/>
    </location>
</feature>
<feature type="domain" description="Ig-like" evidence="13">
    <location>
        <begin position="4415"/>
        <end position="4505"/>
    </location>
</feature>
<feature type="domain" description="Ig-like" evidence="13">
    <location>
        <begin position="4319"/>
        <end position="4411"/>
    </location>
</feature>
<feature type="compositionally biased region" description="Basic and acidic residues" evidence="12">
    <location>
        <begin position="2536"/>
        <end position="2552"/>
    </location>
</feature>
<dbReference type="InterPro" id="IPR050958">
    <property type="entry name" value="Cell_Adh-Cytoskel_Orgn"/>
</dbReference>
<dbReference type="Gene3D" id="2.60.40.10">
    <property type="entry name" value="Immunoglobulins"/>
    <property type="match status" value="27"/>
</dbReference>
<feature type="region of interest" description="Disordered" evidence="12">
    <location>
        <begin position="1442"/>
        <end position="1501"/>
    </location>
</feature>